<reference evidence="2" key="1">
    <citation type="submission" date="2020-06" db="EMBL/GenBank/DDBJ databases">
        <authorList>
            <consortium name="Plant Systems Biology data submission"/>
        </authorList>
    </citation>
    <scope>NUCLEOTIDE SEQUENCE</scope>
    <source>
        <strain evidence="2">D6</strain>
    </source>
</reference>
<evidence type="ECO:0000313" key="2">
    <source>
        <dbReference type="EMBL" id="CAB9497236.1"/>
    </source>
</evidence>
<evidence type="ECO:0000256" key="1">
    <source>
        <dbReference type="SAM" id="MobiDB-lite"/>
    </source>
</evidence>
<organism evidence="2 3">
    <name type="scientific">Seminavis robusta</name>
    <dbReference type="NCBI Taxonomy" id="568900"/>
    <lineage>
        <taxon>Eukaryota</taxon>
        <taxon>Sar</taxon>
        <taxon>Stramenopiles</taxon>
        <taxon>Ochrophyta</taxon>
        <taxon>Bacillariophyta</taxon>
        <taxon>Bacillariophyceae</taxon>
        <taxon>Bacillariophycidae</taxon>
        <taxon>Naviculales</taxon>
        <taxon>Naviculaceae</taxon>
        <taxon>Seminavis</taxon>
    </lineage>
</organism>
<proteinExistence type="predicted"/>
<comment type="caution">
    <text evidence="2">The sequence shown here is derived from an EMBL/GenBank/DDBJ whole genome shotgun (WGS) entry which is preliminary data.</text>
</comment>
<gene>
    <name evidence="2" type="ORF">SEMRO_16_G011870.1</name>
</gene>
<name>A0A9N8DAL5_9STRA</name>
<dbReference type="EMBL" id="CAICTM010000016">
    <property type="protein sequence ID" value="CAB9497236.1"/>
    <property type="molecule type" value="Genomic_DNA"/>
</dbReference>
<keyword evidence="3" id="KW-1185">Reference proteome</keyword>
<protein>
    <submittedName>
        <fullName evidence="2">Uncharacterized protein</fullName>
    </submittedName>
</protein>
<sequence>MMDLNDMVDAVGYKDWVLSETGLGDGQIQELARDEDFRESPEYQAIMDAVDRHSTELQELTQVFTACKEEVEGSVSAVGTGAMVGTFLAGVMEEPIILDRSPSGPPHFNATTRTPTKAPSVVSAEASPKMPTSAPVTLKGPVCLVGLHLQAGLIIDAQISFFIGGGTRDCIGYQFGPGAEVSLILMYVSGNVQANFCMFELELGLGPHVGTAFGGGTGFDVFEVTIGGGVGFGIGTTYYLQLFRFYVRMVRIFAYPVQLTFARYLPLYWMASRTIPVRWTCGQSQCS</sequence>
<evidence type="ECO:0000313" key="3">
    <source>
        <dbReference type="Proteomes" id="UP001153069"/>
    </source>
</evidence>
<dbReference type="Proteomes" id="UP001153069">
    <property type="component" value="Unassembled WGS sequence"/>
</dbReference>
<accession>A0A9N8DAL5</accession>
<feature type="region of interest" description="Disordered" evidence="1">
    <location>
        <begin position="102"/>
        <end position="132"/>
    </location>
</feature>
<dbReference type="AlphaFoldDB" id="A0A9N8DAL5"/>